<evidence type="ECO:0000313" key="4">
    <source>
        <dbReference type="EMBL" id="ERG90931.1"/>
    </source>
</evidence>
<protein>
    <submittedName>
        <fullName evidence="4">TIGR03663 family protein</fullName>
    </submittedName>
</protein>
<dbReference type="HOGENOM" id="CLU_488026_0_0_2"/>
<feature type="transmembrane region" description="Helical" evidence="2">
    <location>
        <begin position="47"/>
        <end position="71"/>
    </location>
</feature>
<keyword evidence="2" id="KW-1133">Transmembrane helix</keyword>
<feature type="transmembrane region" description="Helical" evidence="2">
    <location>
        <begin position="118"/>
        <end position="138"/>
    </location>
</feature>
<dbReference type="Proteomes" id="UP000030649">
    <property type="component" value="Unassembled WGS sequence"/>
</dbReference>
<feature type="transmembrane region" description="Helical" evidence="2">
    <location>
        <begin position="145"/>
        <end position="165"/>
    </location>
</feature>
<feature type="region of interest" description="Disordered" evidence="1">
    <location>
        <begin position="612"/>
        <end position="645"/>
    </location>
</feature>
<evidence type="ECO:0000256" key="2">
    <source>
        <dbReference type="SAM" id="Phobius"/>
    </source>
</evidence>
<dbReference type="STRING" id="1238424.J07HQW1_00962"/>
<sequence length="645" mass="69572">MSSDEVPEGAESLSTGEGSRLRIRLRTAIESHMSTQPALRTVRAQRVLVGVITVTLLALALRLSALGGRIFHWDEGRVGYWILRYHETGIHTYRPIVHGPFIPVVDRWLFEIVPITDATARFPVALVGGLLPLAALLLRDRLRDIEVVSLAILLAVNPLLIYYSRFMRNDVLVAAFAFIALGAVIRGLDTGQLRYGFAAATALALAFTTKENALLYPLCYIGAAVIIIDWRLIRATARNQSRTRILHQWQTRIYTALTEHGTTPRRSIARVGCTLIGSAVLFGGIFAFFYSPRPDLWQALANPAQLPDVLRAGTIGAVEKFIDLWATGDRQDHAYLPYFHDLAETLVYGAPALLSFGFLGIIANRYGVIADRRRSLIIFATYWAVASLLGYPLATDIQAPWVAVHVAVPLAIPAAVGLSFVIESARDAVVQTNTDTITAGLAILVVLAAAGGVAGANATYFNSASADDKQVLQWAQPENDLKSAMMTTGAIAASNTGTDVLFVGTTPPSASNTDFYVQNESSAATAPPGGPAWHSRLPLPWYLERSNATVASTDPDAELETALSDPPPVVITKGHDQDAVSAILHGYTAAEYDFRLWGETVVIFIHDETRASLADPSSSTYSSPSQSSASSLSAQPRLIAPDTSG</sequence>
<dbReference type="PANTHER" id="PTHR41710:SF2">
    <property type="entry name" value="GLYCOSYL TRANSFERASE FAMILY 39_83 DOMAIN-CONTAINING PROTEIN"/>
    <property type="match status" value="1"/>
</dbReference>
<feature type="domain" description="Glycosyltransferase RgtA/B/C/D-like" evidence="3">
    <location>
        <begin position="98"/>
        <end position="233"/>
    </location>
</feature>
<feature type="transmembrane region" description="Helical" evidence="2">
    <location>
        <begin position="345"/>
        <end position="364"/>
    </location>
</feature>
<dbReference type="InterPro" id="IPR019962">
    <property type="entry name" value="CHP03663"/>
</dbReference>
<feature type="transmembrane region" description="Helical" evidence="2">
    <location>
        <begin position="400"/>
        <end position="422"/>
    </location>
</feature>
<dbReference type="PANTHER" id="PTHR41710">
    <property type="entry name" value="GLYCOSYL TRANSFERASE, FAMILY 39"/>
    <property type="match status" value="1"/>
</dbReference>
<feature type="transmembrane region" description="Helical" evidence="2">
    <location>
        <begin position="215"/>
        <end position="233"/>
    </location>
</feature>
<evidence type="ECO:0000256" key="1">
    <source>
        <dbReference type="SAM" id="MobiDB-lite"/>
    </source>
</evidence>
<name>U1PFP6_9EURY</name>
<evidence type="ECO:0000259" key="3">
    <source>
        <dbReference type="Pfam" id="PF13231"/>
    </source>
</evidence>
<dbReference type="EMBL" id="KE356560">
    <property type="protein sequence ID" value="ERG90931.1"/>
    <property type="molecule type" value="Genomic_DNA"/>
</dbReference>
<dbReference type="PIRSF" id="PIRSF030218">
    <property type="entry name" value="Mannosyltr_MA4085_prd"/>
    <property type="match status" value="1"/>
</dbReference>
<dbReference type="InterPro" id="IPR038731">
    <property type="entry name" value="RgtA/B/C-like"/>
</dbReference>
<feature type="transmembrane region" description="Helical" evidence="2">
    <location>
        <begin position="171"/>
        <end position="188"/>
    </location>
</feature>
<proteinExistence type="predicted"/>
<feature type="transmembrane region" description="Helical" evidence="2">
    <location>
        <begin position="193"/>
        <end position="209"/>
    </location>
</feature>
<reference evidence="4 5" key="1">
    <citation type="journal article" date="2013" name="PLoS ONE">
        <title>Assembly-driven community genomics of a hypersaline microbial ecosystem.</title>
        <authorList>
            <person name="Podell S."/>
            <person name="Ugalde J.A."/>
            <person name="Narasingarao P."/>
            <person name="Banfield J.F."/>
            <person name="Heidelberg K.B."/>
            <person name="Allen E.E."/>
        </authorList>
    </citation>
    <scope>NUCLEOTIDE SEQUENCE [LARGE SCALE GENOMIC DNA]</scope>
    <source>
        <strain evidence="5">J07HQW1</strain>
    </source>
</reference>
<feature type="compositionally biased region" description="Low complexity" evidence="1">
    <location>
        <begin position="612"/>
        <end position="635"/>
    </location>
</feature>
<feature type="transmembrane region" description="Helical" evidence="2">
    <location>
        <begin position="268"/>
        <end position="290"/>
    </location>
</feature>
<evidence type="ECO:0000313" key="5">
    <source>
        <dbReference type="Proteomes" id="UP000030649"/>
    </source>
</evidence>
<feature type="transmembrane region" description="Helical" evidence="2">
    <location>
        <begin position="376"/>
        <end position="394"/>
    </location>
</feature>
<feature type="transmembrane region" description="Helical" evidence="2">
    <location>
        <begin position="434"/>
        <end position="456"/>
    </location>
</feature>
<dbReference type="AlphaFoldDB" id="U1PFP6"/>
<gene>
    <name evidence="4" type="ORF">J07HQW1_00962</name>
</gene>
<keyword evidence="2" id="KW-0812">Transmembrane</keyword>
<organism evidence="4 5">
    <name type="scientific">Haloquadratum walsbyi J07HQW1</name>
    <dbReference type="NCBI Taxonomy" id="1238424"/>
    <lineage>
        <taxon>Archaea</taxon>
        <taxon>Methanobacteriati</taxon>
        <taxon>Methanobacteriota</taxon>
        <taxon>Stenosarchaea group</taxon>
        <taxon>Halobacteria</taxon>
        <taxon>Halobacteriales</taxon>
        <taxon>Haloferacaceae</taxon>
        <taxon>Haloquadratum</taxon>
    </lineage>
</organism>
<keyword evidence="2" id="KW-0472">Membrane</keyword>
<accession>U1PFP6</accession>
<dbReference type="NCBIfam" id="TIGR03663">
    <property type="entry name" value="flippase activity-associated protein Agl23"/>
    <property type="match status" value="1"/>
</dbReference>
<dbReference type="InterPro" id="IPR016950">
    <property type="entry name" value="Manno-Trfase_MA4085_prd"/>
</dbReference>
<dbReference type="Pfam" id="PF13231">
    <property type="entry name" value="PMT_2"/>
    <property type="match status" value="1"/>
</dbReference>